<feature type="region of interest" description="Disordered" evidence="2">
    <location>
        <begin position="39"/>
        <end position="78"/>
    </location>
</feature>
<gene>
    <name evidence="4" type="ORF">CKO43_02850</name>
</gene>
<dbReference type="Gene3D" id="2.70.70.10">
    <property type="entry name" value="Glucose Permease (Domain IIA)"/>
    <property type="match status" value="1"/>
</dbReference>
<dbReference type="PANTHER" id="PTHR21666:SF263">
    <property type="entry name" value="MUREIN HYDROLASE ACTIVATOR NLPD"/>
    <property type="match status" value="1"/>
</dbReference>
<feature type="domain" description="LysM" evidence="3">
    <location>
        <begin position="77"/>
        <end position="121"/>
    </location>
</feature>
<evidence type="ECO:0000259" key="3">
    <source>
        <dbReference type="PROSITE" id="PS51782"/>
    </source>
</evidence>
<dbReference type="InterPro" id="IPR050570">
    <property type="entry name" value="Cell_wall_metabolism_enzyme"/>
</dbReference>
<dbReference type="EMBL" id="NRRU01000006">
    <property type="protein sequence ID" value="MBK1711717.1"/>
    <property type="molecule type" value="Genomic_DNA"/>
</dbReference>
<dbReference type="CDD" id="cd12797">
    <property type="entry name" value="M23_peptidase"/>
    <property type="match status" value="1"/>
</dbReference>
<dbReference type="CDD" id="cd00118">
    <property type="entry name" value="LysM"/>
    <property type="match status" value="1"/>
</dbReference>
<comment type="similarity">
    <text evidence="1">Belongs to the E.coli NlpD/Haemophilus LppB family.</text>
</comment>
<sequence length="316" mass="32647">MTYDATIELNRRVTGARPASAFLPLALAAAVLAGCANPSHRAPVEDRGSRQAGPTATAAPEVAPKPPPGQENLGKPGYYAVKPGDTLIRIGLENGQNWRDIARWNNLENPDRIEVGQVVRVQPPAADTNGVVVRPVLPASRGETRAANGSASGASSAPSAAAAPAASATAPASAAPTPTPTAPSSTSSAARDGDDDLNWTWPAAGSVAAGFDDVRSKGLAIVGKAGDPVYAAADGRVVYAGSGLRGYGNLIIVKHNATYLSAYAHNQALLVKEDQVVRRGQKIAEMGASDADRVQLHFEIRRQGKPVDPAKLLPPR</sequence>
<evidence type="ECO:0000256" key="1">
    <source>
        <dbReference type="ARBA" id="ARBA00038420"/>
    </source>
</evidence>
<dbReference type="PANTHER" id="PTHR21666">
    <property type="entry name" value="PEPTIDASE-RELATED"/>
    <property type="match status" value="1"/>
</dbReference>
<feature type="region of interest" description="Disordered" evidence="2">
    <location>
        <begin position="141"/>
        <end position="197"/>
    </location>
</feature>
<dbReference type="InterPro" id="IPR036779">
    <property type="entry name" value="LysM_dom_sf"/>
</dbReference>
<dbReference type="Proteomes" id="UP001041814">
    <property type="component" value="Unassembled WGS sequence"/>
</dbReference>
<dbReference type="Pfam" id="PF01476">
    <property type="entry name" value="LysM"/>
    <property type="match status" value="1"/>
</dbReference>
<evidence type="ECO:0000256" key="2">
    <source>
        <dbReference type="SAM" id="MobiDB-lite"/>
    </source>
</evidence>
<feature type="compositionally biased region" description="Low complexity" evidence="2">
    <location>
        <begin position="146"/>
        <end position="190"/>
    </location>
</feature>
<dbReference type="Pfam" id="PF01551">
    <property type="entry name" value="Peptidase_M23"/>
    <property type="match status" value="1"/>
</dbReference>
<dbReference type="PROSITE" id="PS51782">
    <property type="entry name" value="LYSM"/>
    <property type="match status" value="1"/>
</dbReference>
<dbReference type="InterPro" id="IPR016047">
    <property type="entry name" value="M23ase_b-sheet_dom"/>
</dbReference>
<protein>
    <submittedName>
        <fullName evidence="4">Peptidase</fullName>
    </submittedName>
</protein>
<keyword evidence="5" id="KW-1185">Reference proteome</keyword>
<proteinExistence type="inferred from homology"/>
<dbReference type="Gene3D" id="3.10.350.10">
    <property type="entry name" value="LysM domain"/>
    <property type="match status" value="1"/>
</dbReference>
<evidence type="ECO:0000313" key="5">
    <source>
        <dbReference type="Proteomes" id="UP001041814"/>
    </source>
</evidence>
<evidence type="ECO:0000313" key="4">
    <source>
        <dbReference type="EMBL" id="MBK1711717.1"/>
    </source>
</evidence>
<dbReference type="InterPro" id="IPR011055">
    <property type="entry name" value="Dup_hybrid_motif"/>
</dbReference>
<dbReference type="SUPFAM" id="SSF51261">
    <property type="entry name" value="Duplicated hybrid motif"/>
    <property type="match status" value="1"/>
</dbReference>
<name>A0ABS1DP30_RUBGE</name>
<organism evidence="4 5">
    <name type="scientific">Rubrivivax gelatinosus</name>
    <name type="common">Rhodocyclus gelatinosus</name>
    <name type="synonym">Rhodopseudomonas gelatinosa</name>
    <dbReference type="NCBI Taxonomy" id="28068"/>
    <lineage>
        <taxon>Bacteria</taxon>
        <taxon>Pseudomonadati</taxon>
        <taxon>Pseudomonadota</taxon>
        <taxon>Betaproteobacteria</taxon>
        <taxon>Burkholderiales</taxon>
        <taxon>Sphaerotilaceae</taxon>
        <taxon>Rubrivivax</taxon>
    </lineage>
</organism>
<accession>A0ABS1DP30</accession>
<dbReference type="SMART" id="SM00257">
    <property type="entry name" value="LysM"/>
    <property type="match status" value="1"/>
</dbReference>
<comment type="caution">
    <text evidence="4">The sequence shown here is derived from an EMBL/GenBank/DDBJ whole genome shotgun (WGS) entry which is preliminary data.</text>
</comment>
<dbReference type="RefSeq" id="WP_200377777.1">
    <property type="nucleotide sequence ID" value="NZ_NRRU01000006.1"/>
</dbReference>
<reference evidence="4" key="1">
    <citation type="submission" date="2017-08" db="EMBL/GenBank/DDBJ databases">
        <authorList>
            <person name="Imhoff J.F."/>
            <person name="Rahn T."/>
            <person name="Kuenzel S."/>
            <person name="Neulinger S.C."/>
        </authorList>
    </citation>
    <scope>NUCLEOTIDE SEQUENCE</scope>
    <source>
        <strain evidence="4">IM 151</strain>
    </source>
</reference>
<reference evidence="4" key="2">
    <citation type="journal article" date="2020" name="Microorganisms">
        <title>Osmotic Adaptation and Compatible Solute Biosynthesis of Phototrophic Bacteria as Revealed from Genome Analyses.</title>
        <authorList>
            <person name="Imhoff J.F."/>
            <person name="Rahn T."/>
            <person name="Kunzel S."/>
            <person name="Keller A."/>
            <person name="Neulinger S.C."/>
        </authorList>
    </citation>
    <scope>NUCLEOTIDE SEQUENCE</scope>
    <source>
        <strain evidence="4">IM 151</strain>
    </source>
</reference>
<dbReference type="InterPro" id="IPR018392">
    <property type="entry name" value="LysM"/>
</dbReference>